<dbReference type="RefSeq" id="WP_302881628.1">
    <property type="nucleotide sequence ID" value="NZ_JAUMKJ010000123.1"/>
</dbReference>
<reference evidence="1" key="1">
    <citation type="submission" date="2023-07" db="EMBL/GenBank/DDBJ databases">
        <authorList>
            <person name="Aktuganov G."/>
            <person name="Boyko T."/>
            <person name="Delegan Y."/>
            <person name="Galimzianova N."/>
            <person name="Gilvanova E."/>
            <person name="Korobov V."/>
            <person name="Kuzmina L."/>
            <person name="Melentiev A."/>
            <person name="Milman P."/>
            <person name="Ryabova A."/>
            <person name="Stupak E."/>
            <person name="Yasakov T."/>
            <person name="Zharikova N."/>
            <person name="Zhurenko E."/>
        </authorList>
    </citation>
    <scope>NUCLEOTIDE SEQUENCE</scope>
    <source>
        <strain evidence="1">IB-739</strain>
    </source>
</reference>
<evidence type="ECO:0000313" key="1">
    <source>
        <dbReference type="EMBL" id="MDO3682204.1"/>
    </source>
</evidence>
<evidence type="ECO:0000313" key="2">
    <source>
        <dbReference type="Proteomes" id="UP001168883"/>
    </source>
</evidence>
<keyword evidence="2" id="KW-1185">Reference proteome</keyword>
<proteinExistence type="predicted"/>
<accession>A0ABT8VMM2</accession>
<gene>
    <name evidence="1" type="ORF">Q3C12_35045</name>
</gene>
<sequence length="91" mass="10629">MTEHEIRNMDPGLQMDRALGLALGYEEKSETEDIIRGQRTTHERGTIIRYGNRYILRRKDQPAVEWSPSTSWEGMGRILNFQSETPFNNCK</sequence>
<dbReference type="EMBL" id="JAUMKJ010000123">
    <property type="protein sequence ID" value="MDO3682204.1"/>
    <property type="molecule type" value="Genomic_DNA"/>
</dbReference>
<organism evidence="1 2">
    <name type="scientific">Paenibacillus ehimensis</name>
    <dbReference type="NCBI Taxonomy" id="79264"/>
    <lineage>
        <taxon>Bacteria</taxon>
        <taxon>Bacillati</taxon>
        <taxon>Bacillota</taxon>
        <taxon>Bacilli</taxon>
        <taxon>Bacillales</taxon>
        <taxon>Paenibacillaceae</taxon>
        <taxon>Paenibacillus</taxon>
    </lineage>
</organism>
<comment type="caution">
    <text evidence="1">The sequence shown here is derived from an EMBL/GenBank/DDBJ whole genome shotgun (WGS) entry which is preliminary data.</text>
</comment>
<name>A0ABT8VMM2_9BACL</name>
<dbReference type="Proteomes" id="UP001168883">
    <property type="component" value="Unassembled WGS sequence"/>
</dbReference>
<protein>
    <submittedName>
        <fullName evidence="1">Uncharacterized protein</fullName>
    </submittedName>
</protein>